<keyword evidence="9" id="KW-1185">Reference proteome</keyword>
<keyword evidence="1" id="KW-0001">2Fe-2S</keyword>
<protein>
    <submittedName>
        <fullName evidence="8">Nitrite reductase/ring-hydroxylating ferredoxin subunit</fullName>
    </submittedName>
</protein>
<sequence>MATTHPLKGQQDQERIPVSTSGVRKVLIGRSDSLPNGGRLVVDIDEKITIGIFRLDNELYAYENTCAHSGGPICQGRILPRVVEVMDSTKQIRGQNWDESDMHIVCPWHGFEYSIKTGRHAGDGKIHLRSFPVHEAEGEIYVEV</sequence>
<evidence type="ECO:0000256" key="5">
    <source>
        <dbReference type="ARBA" id="ARBA00034078"/>
    </source>
</evidence>
<organism evidence="8 9">
    <name type="scientific">Edaphobacter modestus</name>
    <dbReference type="NCBI Taxonomy" id="388466"/>
    <lineage>
        <taxon>Bacteria</taxon>
        <taxon>Pseudomonadati</taxon>
        <taxon>Acidobacteriota</taxon>
        <taxon>Terriglobia</taxon>
        <taxon>Terriglobales</taxon>
        <taxon>Acidobacteriaceae</taxon>
        <taxon>Edaphobacter</taxon>
    </lineage>
</organism>
<evidence type="ECO:0000256" key="2">
    <source>
        <dbReference type="ARBA" id="ARBA00022723"/>
    </source>
</evidence>
<dbReference type="PANTHER" id="PTHR21496:SF0">
    <property type="entry name" value="RIESKE DOMAIN-CONTAINING PROTEIN"/>
    <property type="match status" value="1"/>
</dbReference>
<dbReference type="GO" id="GO:0051537">
    <property type="term" value="F:2 iron, 2 sulfur cluster binding"/>
    <property type="evidence" value="ECO:0007669"/>
    <property type="project" value="UniProtKB-KW"/>
</dbReference>
<dbReference type="InterPro" id="IPR017941">
    <property type="entry name" value="Rieske_2Fe-2S"/>
</dbReference>
<dbReference type="CDD" id="cd03467">
    <property type="entry name" value="Rieske"/>
    <property type="match status" value="1"/>
</dbReference>
<evidence type="ECO:0000313" key="9">
    <source>
        <dbReference type="Proteomes" id="UP000292958"/>
    </source>
</evidence>
<reference evidence="8 9" key="1">
    <citation type="submission" date="2019-02" db="EMBL/GenBank/DDBJ databases">
        <title>Genomic Encyclopedia of Archaeal and Bacterial Type Strains, Phase II (KMG-II): from individual species to whole genera.</title>
        <authorList>
            <person name="Goeker M."/>
        </authorList>
    </citation>
    <scope>NUCLEOTIDE SEQUENCE [LARGE SCALE GENOMIC DNA]</scope>
    <source>
        <strain evidence="8 9">DSM 18101</strain>
    </source>
</reference>
<proteinExistence type="inferred from homology"/>
<evidence type="ECO:0000256" key="4">
    <source>
        <dbReference type="ARBA" id="ARBA00023014"/>
    </source>
</evidence>
<name>A0A4Q7YD65_9BACT</name>
<dbReference type="EMBL" id="SHKW01000003">
    <property type="protein sequence ID" value="RZU35217.1"/>
    <property type="molecule type" value="Genomic_DNA"/>
</dbReference>
<feature type="domain" description="Rieske" evidence="7">
    <location>
        <begin position="25"/>
        <end position="142"/>
    </location>
</feature>
<dbReference type="AlphaFoldDB" id="A0A4Q7YD65"/>
<evidence type="ECO:0000313" key="8">
    <source>
        <dbReference type="EMBL" id="RZU35217.1"/>
    </source>
</evidence>
<dbReference type="RefSeq" id="WP_130424462.1">
    <property type="nucleotide sequence ID" value="NZ_SHKW01000003.1"/>
</dbReference>
<evidence type="ECO:0000256" key="1">
    <source>
        <dbReference type="ARBA" id="ARBA00022714"/>
    </source>
</evidence>
<keyword evidence="2" id="KW-0479">Metal-binding</keyword>
<evidence type="ECO:0000256" key="6">
    <source>
        <dbReference type="ARBA" id="ARBA00038001"/>
    </source>
</evidence>
<accession>A0A4Q7YD65</accession>
<comment type="caution">
    <text evidence="8">The sequence shown here is derived from an EMBL/GenBank/DDBJ whole genome shotgun (WGS) entry which is preliminary data.</text>
</comment>
<gene>
    <name evidence="8" type="ORF">BDD14_5977</name>
</gene>
<evidence type="ECO:0000256" key="3">
    <source>
        <dbReference type="ARBA" id="ARBA00023004"/>
    </source>
</evidence>
<dbReference type="GO" id="GO:0046872">
    <property type="term" value="F:metal ion binding"/>
    <property type="evidence" value="ECO:0007669"/>
    <property type="project" value="UniProtKB-KW"/>
</dbReference>
<dbReference type="OrthoDB" id="9792592at2"/>
<dbReference type="Proteomes" id="UP000292958">
    <property type="component" value="Unassembled WGS sequence"/>
</dbReference>
<comment type="similarity">
    <text evidence="6">Belongs to the bacterial ring-hydroxylating dioxygenase ferredoxin component family.</text>
</comment>
<dbReference type="InterPro" id="IPR036922">
    <property type="entry name" value="Rieske_2Fe-2S_sf"/>
</dbReference>
<dbReference type="PROSITE" id="PS51296">
    <property type="entry name" value="RIESKE"/>
    <property type="match status" value="1"/>
</dbReference>
<evidence type="ECO:0000259" key="7">
    <source>
        <dbReference type="PROSITE" id="PS51296"/>
    </source>
</evidence>
<dbReference type="PANTHER" id="PTHR21496">
    <property type="entry name" value="FERREDOXIN-RELATED"/>
    <property type="match status" value="1"/>
</dbReference>
<comment type="cofactor">
    <cofactor evidence="5">
        <name>[2Fe-2S] cluster</name>
        <dbReference type="ChEBI" id="CHEBI:190135"/>
    </cofactor>
</comment>
<dbReference type="SUPFAM" id="SSF50022">
    <property type="entry name" value="ISP domain"/>
    <property type="match status" value="1"/>
</dbReference>
<dbReference type="Gene3D" id="2.102.10.10">
    <property type="entry name" value="Rieske [2Fe-2S] iron-sulphur domain"/>
    <property type="match status" value="1"/>
</dbReference>
<keyword evidence="4" id="KW-0411">Iron-sulfur</keyword>
<dbReference type="Pfam" id="PF00355">
    <property type="entry name" value="Rieske"/>
    <property type="match status" value="1"/>
</dbReference>
<keyword evidence="3" id="KW-0408">Iron</keyword>